<keyword evidence="2" id="KW-1133">Transmembrane helix</keyword>
<evidence type="ECO:0000313" key="4">
    <source>
        <dbReference type="Proteomes" id="UP001206067"/>
    </source>
</evidence>
<comment type="caution">
    <text evidence="3">The sequence shown here is derived from an EMBL/GenBank/DDBJ whole genome shotgun (WGS) entry which is preliminary data.</text>
</comment>
<gene>
    <name evidence="3" type="ORF">NSO95_06040</name>
</gene>
<evidence type="ECO:0000256" key="2">
    <source>
        <dbReference type="SAM" id="Phobius"/>
    </source>
</evidence>
<dbReference type="EMBL" id="JANKHH010000003">
    <property type="protein sequence ID" value="MCR2833497.1"/>
    <property type="molecule type" value="Genomic_DNA"/>
</dbReference>
<keyword evidence="2" id="KW-0812">Transmembrane</keyword>
<evidence type="ECO:0000256" key="1">
    <source>
        <dbReference type="SAM" id="MobiDB-lite"/>
    </source>
</evidence>
<dbReference type="Proteomes" id="UP001206067">
    <property type="component" value="Unassembled WGS sequence"/>
</dbReference>
<protein>
    <submittedName>
        <fullName evidence="3">Uncharacterized protein</fullName>
    </submittedName>
</protein>
<feature type="compositionally biased region" description="Pro residues" evidence="1">
    <location>
        <begin position="171"/>
        <end position="181"/>
    </location>
</feature>
<organism evidence="3 4">
    <name type="scientific">Parerythrobacter lacustris</name>
    <dbReference type="NCBI Taxonomy" id="2969984"/>
    <lineage>
        <taxon>Bacteria</taxon>
        <taxon>Pseudomonadati</taxon>
        <taxon>Pseudomonadota</taxon>
        <taxon>Alphaproteobacteria</taxon>
        <taxon>Sphingomonadales</taxon>
        <taxon>Erythrobacteraceae</taxon>
        <taxon>Parerythrobacter</taxon>
    </lineage>
</organism>
<keyword evidence="2" id="KW-0472">Membrane</keyword>
<reference evidence="3 4" key="1">
    <citation type="submission" date="2022-08" db="EMBL/GenBank/DDBJ databases">
        <title>Polyphasic taxonomy analysis of Qipengyuania sp.RS5-5.</title>
        <authorList>
            <person name="Xamxidin M."/>
            <person name="Wu M."/>
        </authorList>
    </citation>
    <scope>NUCLEOTIDE SEQUENCE [LARGE SCALE GENOMIC DNA]</scope>
    <source>
        <strain evidence="3 4">RS5-5</strain>
    </source>
</reference>
<evidence type="ECO:0000313" key="3">
    <source>
        <dbReference type="EMBL" id="MCR2833497.1"/>
    </source>
</evidence>
<feature type="transmembrane region" description="Helical" evidence="2">
    <location>
        <begin position="222"/>
        <end position="239"/>
    </location>
</feature>
<proteinExistence type="predicted"/>
<feature type="region of interest" description="Disordered" evidence="1">
    <location>
        <begin position="147"/>
        <end position="191"/>
    </location>
</feature>
<name>A0ABT1XQI6_9SPHN</name>
<sequence length="240" mass="26306">MQLRIKRSQRDGGLTKSTAIFCLDARAEFTPQERNDLRRYKLQNLVIYNSEAAKGYLDRGSSSEDGSVRGSLKNLAFSALASMRLNITVASLERGQHVECKSLDEVLACEEALHQACNNLRGYLDVVATFDGREVVVAFESGEEPKAIAQSTPLRPAEPPSTHPTHVSLPAPDPVAPPQEPMEPAEPTEPPINYTKAVADDLGGEFRKAFLNPDGSTRLERVIPIVLIALVFIFLAQYSS</sequence>
<dbReference type="RefSeq" id="WP_257595262.1">
    <property type="nucleotide sequence ID" value="NZ_JANKHH010000003.1"/>
</dbReference>
<keyword evidence="4" id="KW-1185">Reference proteome</keyword>
<accession>A0ABT1XQI6</accession>